<evidence type="ECO:0008006" key="4">
    <source>
        <dbReference type="Google" id="ProtNLM"/>
    </source>
</evidence>
<gene>
    <name evidence="2" type="ORF">H072_3649</name>
</gene>
<dbReference type="STRING" id="1284197.S8AHD8"/>
<sequence length="408" mass="47288">MADIPTIHIIDKDHDCEVRLDDQSSYHIFKVARAILRQSSPIFAKSIDQDSAWPKIYDAQNILQLTFRDDDPEALDFLFRLIHFQPHAIPRNLSLKRLFNLAQICDKYSCIDIARPFIREYTTNFKEAEDDTFWNGFYHYCGFLQPKDEPKFSNQGIESDDLYGDNKPAIAKMLLYLSYVFDLENIFPKAYRAYLMIWQPKRNADDADDNVEGPTCLPDRLYNHFMAEWEESRNGVVKAVEALLHKYTFGLVYGIGSRCTVSHMCTICDISLYGSFIRRLHYKGIFPIREKSDALSLYELRSRIEDLQIGRYTGEGLEGRLPHNKCTISFMNLLLNKVNKSVELKSVKLTEFKNNMVVKRKLQVLDEDGGRDDGEPGTATVSGEDDQDGEEVYEYDSEEDDYDAYGYY</sequence>
<dbReference type="Proteomes" id="UP000015100">
    <property type="component" value="Unassembled WGS sequence"/>
</dbReference>
<reference evidence="3" key="2">
    <citation type="submission" date="2013-04" db="EMBL/GenBank/DDBJ databases">
        <title>Genomic mechanisms accounting for the adaptation to parasitism in nematode-trapping fungi.</title>
        <authorList>
            <person name="Ahren D.G."/>
        </authorList>
    </citation>
    <scope>NUCLEOTIDE SEQUENCE [LARGE SCALE GENOMIC DNA]</scope>
    <source>
        <strain evidence="3">CBS 200.50</strain>
    </source>
</reference>
<name>S8AHD8_DACHA</name>
<organism evidence="2 3">
    <name type="scientific">Dactylellina haptotyla (strain CBS 200.50)</name>
    <name type="common">Nematode-trapping fungus</name>
    <name type="synonym">Monacrosporium haptotylum</name>
    <dbReference type="NCBI Taxonomy" id="1284197"/>
    <lineage>
        <taxon>Eukaryota</taxon>
        <taxon>Fungi</taxon>
        <taxon>Dikarya</taxon>
        <taxon>Ascomycota</taxon>
        <taxon>Pezizomycotina</taxon>
        <taxon>Orbiliomycetes</taxon>
        <taxon>Orbiliales</taxon>
        <taxon>Orbiliaceae</taxon>
        <taxon>Dactylellina</taxon>
    </lineage>
</organism>
<dbReference type="AlphaFoldDB" id="S8AHD8"/>
<evidence type="ECO:0000256" key="1">
    <source>
        <dbReference type="SAM" id="MobiDB-lite"/>
    </source>
</evidence>
<accession>S8AHD8</accession>
<dbReference type="EMBL" id="AQGS01000114">
    <property type="protein sequence ID" value="EPS42460.1"/>
    <property type="molecule type" value="Genomic_DNA"/>
</dbReference>
<dbReference type="InterPro" id="IPR011333">
    <property type="entry name" value="SKP1/BTB/POZ_sf"/>
</dbReference>
<reference evidence="2 3" key="1">
    <citation type="journal article" date="2013" name="PLoS Genet.">
        <title>Genomic mechanisms accounting for the adaptation to parasitism in nematode-trapping fungi.</title>
        <authorList>
            <person name="Meerupati T."/>
            <person name="Andersson K.M."/>
            <person name="Friman E."/>
            <person name="Kumar D."/>
            <person name="Tunlid A."/>
            <person name="Ahren D."/>
        </authorList>
    </citation>
    <scope>NUCLEOTIDE SEQUENCE [LARGE SCALE GENOMIC DNA]</scope>
    <source>
        <strain evidence="2 3">CBS 200.50</strain>
    </source>
</reference>
<comment type="caution">
    <text evidence="2">The sequence shown here is derived from an EMBL/GenBank/DDBJ whole genome shotgun (WGS) entry which is preliminary data.</text>
</comment>
<feature type="compositionally biased region" description="Acidic residues" evidence="1">
    <location>
        <begin position="383"/>
        <end position="408"/>
    </location>
</feature>
<keyword evidence="3" id="KW-1185">Reference proteome</keyword>
<dbReference type="HOGENOM" id="CLU_690734_0_0_1"/>
<proteinExistence type="predicted"/>
<protein>
    <recommendedName>
        <fullName evidence="4">BTB domain-containing protein</fullName>
    </recommendedName>
</protein>
<dbReference type="Gene3D" id="3.30.710.10">
    <property type="entry name" value="Potassium Channel Kv1.1, Chain A"/>
    <property type="match status" value="1"/>
</dbReference>
<dbReference type="OMA" id="FIRRLHY"/>
<evidence type="ECO:0000313" key="3">
    <source>
        <dbReference type="Proteomes" id="UP000015100"/>
    </source>
</evidence>
<feature type="region of interest" description="Disordered" evidence="1">
    <location>
        <begin position="367"/>
        <end position="408"/>
    </location>
</feature>
<dbReference type="OrthoDB" id="5275938at2759"/>
<evidence type="ECO:0000313" key="2">
    <source>
        <dbReference type="EMBL" id="EPS42460.1"/>
    </source>
</evidence>